<dbReference type="EMBL" id="BGPR01212031">
    <property type="protein sequence ID" value="GBN44112.1"/>
    <property type="molecule type" value="Genomic_DNA"/>
</dbReference>
<protein>
    <submittedName>
        <fullName evidence="4">Uncharacterized protein</fullName>
    </submittedName>
</protein>
<comment type="caution">
    <text evidence="4">The sequence shown here is derived from an EMBL/GenBank/DDBJ whole genome shotgun (WGS) entry which is preliminary data.</text>
</comment>
<dbReference type="EMBL" id="BGPR01212003">
    <property type="protein sequence ID" value="GBN44046.1"/>
    <property type="molecule type" value="Genomic_DNA"/>
</dbReference>
<keyword evidence="1" id="KW-0732">Signal</keyword>
<evidence type="ECO:0000256" key="1">
    <source>
        <dbReference type="SAM" id="SignalP"/>
    </source>
</evidence>
<reference evidence="4 6" key="1">
    <citation type="journal article" date="2019" name="Sci. Rep.">
        <title>Orb-weaving spider Araneus ventricosus genome elucidates the spidroin gene catalogue.</title>
        <authorList>
            <person name="Kono N."/>
            <person name="Nakamura H."/>
            <person name="Ohtoshi R."/>
            <person name="Moran D.A.P."/>
            <person name="Shinohara A."/>
            <person name="Yoshida Y."/>
            <person name="Fujiwara M."/>
            <person name="Mori M."/>
            <person name="Tomita M."/>
            <person name="Arakawa K."/>
        </authorList>
    </citation>
    <scope>NUCLEOTIDE SEQUENCE [LARGE SCALE GENOMIC DNA]</scope>
</reference>
<feature type="signal peptide" evidence="1">
    <location>
        <begin position="1"/>
        <end position="15"/>
    </location>
</feature>
<accession>A0A4Y2NWX2</accession>
<gene>
    <name evidence="5" type="ORF">AVEN_158538_1</name>
    <name evidence="2" type="ORF">AVEN_56147_1</name>
    <name evidence="3" type="ORF">AVEN_88398_1</name>
    <name evidence="4" type="ORF">AVEN_89261_1</name>
</gene>
<evidence type="ECO:0000313" key="5">
    <source>
        <dbReference type="EMBL" id="GBN44112.1"/>
    </source>
</evidence>
<feature type="chain" id="PRO_5036129162" evidence="1">
    <location>
        <begin position="16"/>
        <end position="111"/>
    </location>
</feature>
<name>A0A4Y2NWX2_ARAVE</name>
<evidence type="ECO:0000313" key="3">
    <source>
        <dbReference type="EMBL" id="GBN44064.1"/>
    </source>
</evidence>
<evidence type="ECO:0000313" key="4">
    <source>
        <dbReference type="EMBL" id="GBN44068.1"/>
    </source>
</evidence>
<proteinExistence type="predicted"/>
<dbReference type="EMBL" id="BGPR01212012">
    <property type="protein sequence ID" value="GBN44064.1"/>
    <property type="molecule type" value="Genomic_DNA"/>
</dbReference>
<keyword evidence="6" id="KW-1185">Reference proteome</keyword>
<sequence>MNTVCFVLLVSLAVAQPDDNDNSSSDDEVSWSKFEKFAKAETSSLLRKSLPALMRSVRTENVSEECQTSMMRYVIGLTKWTDWAVWSKLKDLADGLFYVPKYTFYSKKSQL</sequence>
<dbReference type="Proteomes" id="UP000499080">
    <property type="component" value="Unassembled WGS sequence"/>
</dbReference>
<evidence type="ECO:0000313" key="6">
    <source>
        <dbReference type="Proteomes" id="UP000499080"/>
    </source>
</evidence>
<organism evidence="4 6">
    <name type="scientific">Araneus ventricosus</name>
    <name type="common">Orbweaver spider</name>
    <name type="synonym">Epeira ventricosa</name>
    <dbReference type="NCBI Taxonomy" id="182803"/>
    <lineage>
        <taxon>Eukaryota</taxon>
        <taxon>Metazoa</taxon>
        <taxon>Ecdysozoa</taxon>
        <taxon>Arthropoda</taxon>
        <taxon>Chelicerata</taxon>
        <taxon>Arachnida</taxon>
        <taxon>Araneae</taxon>
        <taxon>Araneomorphae</taxon>
        <taxon>Entelegynae</taxon>
        <taxon>Araneoidea</taxon>
        <taxon>Araneidae</taxon>
        <taxon>Araneus</taxon>
    </lineage>
</organism>
<dbReference type="EMBL" id="BGPR01212013">
    <property type="protein sequence ID" value="GBN44068.1"/>
    <property type="molecule type" value="Genomic_DNA"/>
</dbReference>
<evidence type="ECO:0000313" key="2">
    <source>
        <dbReference type="EMBL" id="GBN44046.1"/>
    </source>
</evidence>
<dbReference type="AlphaFoldDB" id="A0A4Y2NWX2"/>